<dbReference type="GO" id="GO:0008725">
    <property type="term" value="F:DNA-3-methyladenine glycosylase activity"/>
    <property type="evidence" value="ECO:0007669"/>
    <property type="project" value="TreeGrafter"/>
</dbReference>
<dbReference type="PANTHER" id="PTHR43003:SF6">
    <property type="entry name" value="DNA GLYCOSYLASE"/>
    <property type="match status" value="1"/>
</dbReference>
<dbReference type="GO" id="GO:0043916">
    <property type="term" value="F:DNA-7-methylguanine glycosylase activity"/>
    <property type="evidence" value="ECO:0007669"/>
    <property type="project" value="TreeGrafter"/>
</dbReference>
<keyword evidence="1" id="KW-0227">DNA damage</keyword>
<reference evidence="4 5" key="1">
    <citation type="submission" date="2019-03" db="EMBL/GenBank/DDBJ databases">
        <title>Sequencing the genomes of 1000 actinobacteria strains.</title>
        <authorList>
            <person name="Klenk H.-P."/>
        </authorList>
    </citation>
    <scope>NUCLEOTIDE SEQUENCE [LARGE SCALE GENOMIC DNA]</scope>
    <source>
        <strain evidence="4 5">DSM 18936</strain>
    </source>
</reference>
<feature type="compositionally biased region" description="Polar residues" evidence="3">
    <location>
        <begin position="1"/>
        <end position="11"/>
    </location>
</feature>
<dbReference type="InterPro" id="IPR011257">
    <property type="entry name" value="DNA_glycosylase"/>
</dbReference>
<organism evidence="4 5">
    <name type="scientific">Ilumatobacter fluminis</name>
    <dbReference type="NCBI Taxonomy" id="467091"/>
    <lineage>
        <taxon>Bacteria</taxon>
        <taxon>Bacillati</taxon>
        <taxon>Actinomycetota</taxon>
        <taxon>Acidimicrobiia</taxon>
        <taxon>Acidimicrobiales</taxon>
        <taxon>Ilumatobacteraceae</taxon>
        <taxon>Ilumatobacter</taxon>
    </lineage>
</organism>
<dbReference type="AlphaFoldDB" id="A0A4R7I050"/>
<dbReference type="RefSeq" id="WP_133868883.1">
    <property type="nucleotide sequence ID" value="NZ_SOAU01000001.1"/>
</dbReference>
<sequence>MRVITRTSPPSRSAPEATWRTVEAPRSLRRTLGAYQIGGGDPTTRLEPGRFRRATLTPDGPGTLQLTWRADPAPVDDDGLDAGAWGPGADWLLARVDALTGRRDQVVEIEEPEESDRPVVAALAASRTIRLGASGTLYHELLPTIIGQRITGGEALRQWHRLVRELGEPAPGPPEVAGELRLPPAPATLYRRPTWWFHPLGIEDKRARALTEVARHPQKLFAWADLSPADAAAKMTLIPGVGPWTAGTVRGLALGDPDAVVVGDYHYANVVAWALAGEARADDDRMLELLAPYRGQRGRVMYAVVRATGSAPKFGPRQRILPMSKW</sequence>
<evidence type="ECO:0000313" key="4">
    <source>
        <dbReference type="EMBL" id="TDT16510.1"/>
    </source>
</evidence>
<dbReference type="EMBL" id="SOAU01000001">
    <property type="protein sequence ID" value="TDT16510.1"/>
    <property type="molecule type" value="Genomic_DNA"/>
</dbReference>
<protein>
    <recommendedName>
        <fullName evidence="6">3-methyladenine DNA glycosylase/8-oxoguanine DNA glycosylase</fullName>
    </recommendedName>
</protein>
<evidence type="ECO:0000256" key="3">
    <source>
        <dbReference type="SAM" id="MobiDB-lite"/>
    </source>
</evidence>
<feature type="region of interest" description="Disordered" evidence="3">
    <location>
        <begin position="1"/>
        <end position="21"/>
    </location>
</feature>
<accession>A0A4R7I050</accession>
<dbReference type="OrthoDB" id="5501430at2"/>
<evidence type="ECO:0000256" key="1">
    <source>
        <dbReference type="ARBA" id="ARBA00022763"/>
    </source>
</evidence>
<dbReference type="GO" id="GO:0006307">
    <property type="term" value="P:DNA alkylation repair"/>
    <property type="evidence" value="ECO:0007669"/>
    <property type="project" value="TreeGrafter"/>
</dbReference>
<evidence type="ECO:0008006" key="6">
    <source>
        <dbReference type="Google" id="ProtNLM"/>
    </source>
</evidence>
<dbReference type="GO" id="GO:0032993">
    <property type="term" value="C:protein-DNA complex"/>
    <property type="evidence" value="ECO:0007669"/>
    <property type="project" value="TreeGrafter"/>
</dbReference>
<dbReference type="SUPFAM" id="SSF48150">
    <property type="entry name" value="DNA-glycosylase"/>
    <property type="match status" value="1"/>
</dbReference>
<name>A0A4R7I050_9ACTN</name>
<evidence type="ECO:0000313" key="5">
    <source>
        <dbReference type="Proteomes" id="UP000294558"/>
    </source>
</evidence>
<dbReference type="InterPro" id="IPR051912">
    <property type="entry name" value="Alkylbase_DNA_Glycosylase/TA"/>
</dbReference>
<comment type="caution">
    <text evidence="4">The sequence shown here is derived from an EMBL/GenBank/DDBJ whole genome shotgun (WGS) entry which is preliminary data.</text>
</comment>
<proteinExistence type="predicted"/>
<dbReference type="GO" id="GO:0006285">
    <property type="term" value="P:base-excision repair, AP site formation"/>
    <property type="evidence" value="ECO:0007669"/>
    <property type="project" value="TreeGrafter"/>
</dbReference>
<dbReference type="PANTHER" id="PTHR43003">
    <property type="entry name" value="DNA-3-METHYLADENINE GLYCOSYLASE"/>
    <property type="match status" value="1"/>
</dbReference>
<gene>
    <name evidence="4" type="ORF">BDK89_2101</name>
</gene>
<keyword evidence="5" id="KW-1185">Reference proteome</keyword>
<evidence type="ECO:0000256" key="2">
    <source>
        <dbReference type="ARBA" id="ARBA00023204"/>
    </source>
</evidence>
<dbReference type="Gene3D" id="1.10.340.30">
    <property type="entry name" value="Hypothetical protein, domain 2"/>
    <property type="match status" value="1"/>
</dbReference>
<dbReference type="GO" id="GO:0005737">
    <property type="term" value="C:cytoplasm"/>
    <property type="evidence" value="ECO:0007669"/>
    <property type="project" value="TreeGrafter"/>
</dbReference>
<dbReference type="Proteomes" id="UP000294558">
    <property type="component" value="Unassembled WGS sequence"/>
</dbReference>
<dbReference type="GO" id="GO:0032131">
    <property type="term" value="F:alkylated DNA binding"/>
    <property type="evidence" value="ECO:0007669"/>
    <property type="project" value="TreeGrafter"/>
</dbReference>
<keyword evidence="2" id="KW-0234">DNA repair</keyword>